<feature type="signal peptide" evidence="1">
    <location>
        <begin position="1"/>
        <end position="17"/>
    </location>
</feature>
<proteinExistence type="predicted"/>
<keyword evidence="1" id="KW-0732">Signal</keyword>
<accession>A0A7S1AH02</accession>
<organism evidence="2">
    <name type="scientific">Noctiluca scintillans</name>
    <name type="common">Sea sparkle</name>
    <name type="synonym">Red tide dinoflagellate</name>
    <dbReference type="NCBI Taxonomy" id="2966"/>
    <lineage>
        <taxon>Eukaryota</taxon>
        <taxon>Sar</taxon>
        <taxon>Alveolata</taxon>
        <taxon>Dinophyceae</taxon>
        <taxon>Noctilucales</taxon>
        <taxon>Noctilucaceae</taxon>
        <taxon>Noctiluca</taxon>
    </lineage>
</organism>
<protein>
    <submittedName>
        <fullName evidence="2">Uncharacterized protein</fullName>
    </submittedName>
</protein>
<evidence type="ECO:0000313" key="2">
    <source>
        <dbReference type="EMBL" id="CAD8852722.1"/>
    </source>
</evidence>
<name>A0A7S1AH02_NOCSC</name>
<dbReference type="AlphaFoldDB" id="A0A7S1AH02"/>
<gene>
    <name evidence="2" type="ORF">NSCI0253_LOCUS27072</name>
</gene>
<reference evidence="2" key="1">
    <citation type="submission" date="2021-01" db="EMBL/GenBank/DDBJ databases">
        <authorList>
            <person name="Corre E."/>
            <person name="Pelletier E."/>
            <person name="Niang G."/>
            <person name="Scheremetjew M."/>
            <person name="Finn R."/>
            <person name="Kale V."/>
            <person name="Holt S."/>
            <person name="Cochrane G."/>
            <person name="Meng A."/>
            <person name="Brown T."/>
            <person name="Cohen L."/>
        </authorList>
    </citation>
    <scope>NUCLEOTIDE SEQUENCE</scope>
</reference>
<dbReference type="EMBL" id="HBFQ01038192">
    <property type="protein sequence ID" value="CAD8852722.1"/>
    <property type="molecule type" value="Transcribed_RNA"/>
</dbReference>
<feature type="chain" id="PRO_5031343454" evidence="1">
    <location>
        <begin position="18"/>
        <end position="271"/>
    </location>
</feature>
<sequence length="271" mass="29671">MQRFLVSLAAFTMCSSALMLDKNHTQGTAPMVWEKQQQSTDLSGYVRARQFDHRLRVCNAYPNEASLIVSRRQEVLTEPALNYRECQDVKAPLKSGDRLEFKVGGVSAGIFAVSDLPNNDAVLLLVIHRHDTLTTAASFSSHVFANLLNSQVAVLDTYQGRSTLSPNIVDEIHGKARRERLRFNSVVAVNEGEYQVNLVNTTGGPQLSRELVALNRESYVVIRTGVASQSGPSFPEDLIVFPQSSVALLSGAELAAPTSAVLLLAVLAWFI</sequence>
<evidence type="ECO:0000256" key="1">
    <source>
        <dbReference type="SAM" id="SignalP"/>
    </source>
</evidence>